<gene>
    <name evidence="5" type="ORF">MGAL_10B005980</name>
</gene>
<protein>
    <submittedName>
        <fullName evidence="5">Elongation factor 1 alpha-like protein</fullName>
    </submittedName>
</protein>
<dbReference type="InterPro" id="IPR027417">
    <property type="entry name" value="P-loop_NTPase"/>
</dbReference>
<feature type="non-terminal residue" evidence="5">
    <location>
        <position position="347"/>
    </location>
</feature>
<accession>A0A8B6H337</accession>
<dbReference type="EMBL" id="UYJE01009398">
    <property type="protein sequence ID" value="VDI73108.1"/>
    <property type="molecule type" value="Genomic_DNA"/>
</dbReference>
<dbReference type="SUPFAM" id="SSF52540">
    <property type="entry name" value="P-loop containing nucleoside triphosphate hydrolases"/>
    <property type="match status" value="1"/>
</dbReference>
<keyword evidence="5" id="KW-0648">Protein biosynthesis</keyword>
<dbReference type="AlphaFoldDB" id="A0A8B6H337"/>
<organism evidence="5 6">
    <name type="scientific">Mytilus galloprovincialis</name>
    <name type="common">Mediterranean mussel</name>
    <dbReference type="NCBI Taxonomy" id="29158"/>
    <lineage>
        <taxon>Eukaryota</taxon>
        <taxon>Metazoa</taxon>
        <taxon>Spiralia</taxon>
        <taxon>Lophotrochozoa</taxon>
        <taxon>Mollusca</taxon>
        <taxon>Bivalvia</taxon>
        <taxon>Autobranchia</taxon>
        <taxon>Pteriomorphia</taxon>
        <taxon>Mytilida</taxon>
        <taxon>Mytiloidea</taxon>
        <taxon>Mytilidae</taxon>
        <taxon>Mytilinae</taxon>
        <taxon>Mytilus</taxon>
    </lineage>
</organism>
<sequence length="347" mass="40050">MSRHRNVRSMNYEEDFLEDDDYLGHSVEDNYCISPGTGKTCTDRPRNRCTKATETASARGVTMDIAQSRFETPKKVITLLDAPGHKDFIPNMITGTAQADVAILVVNATKGEFETGFELGGQTREHAILARSLALYDRNAHLSRRDKVSIYKLSRSICPEILDESDNLLLVAALNCNDVQQINLNHFSVSNNVQQSNHVNVFKQPITDMEEGKGDPKKQFNILLFYCNMILLFYLCRFYYFTILLTLDIGIKILLVDFTVIWYGFYCNMIFTILLFYCNMILLLYDFTVICVDFTILLYHDVTIWILLYHDITILLYHDLTVSWYGFDCMNRNEVIQKYFIRNGTLG</sequence>
<dbReference type="OrthoDB" id="342024at2759"/>
<dbReference type="PANTHER" id="PTHR23115">
    <property type="entry name" value="TRANSLATION FACTOR"/>
    <property type="match status" value="1"/>
</dbReference>
<evidence type="ECO:0000259" key="4">
    <source>
        <dbReference type="Pfam" id="PF00009"/>
    </source>
</evidence>
<dbReference type="InterPro" id="IPR000795">
    <property type="entry name" value="T_Tr_GTP-bd_dom"/>
</dbReference>
<proteinExistence type="predicted"/>
<keyword evidence="2" id="KW-0342">GTP-binding</keyword>
<feature type="transmembrane region" description="Helical" evidence="3">
    <location>
        <begin position="260"/>
        <end position="285"/>
    </location>
</feature>
<keyword evidence="6" id="KW-1185">Reference proteome</keyword>
<keyword evidence="1" id="KW-0547">Nucleotide-binding</keyword>
<feature type="transmembrane region" description="Helical" evidence="3">
    <location>
        <begin position="297"/>
        <end position="317"/>
    </location>
</feature>
<dbReference type="GO" id="GO:0003746">
    <property type="term" value="F:translation elongation factor activity"/>
    <property type="evidence" value="ECO:0007669"/>
    <property type="project" value="UniProtKB-KW"/>
</dbReference>
<dbReference type="Pfam" id="PF00009">
    <property type="entry name" value="GTP_EFTU"/>
    <property type="match status" value="1"/>
</dbReference>
<feature type="transmembrane region" description="Helical" evidence="3">
    <location>
        <begin position="222"/>
        <end position="240"/>
    </location>
</feature>
<evidence type="ECO:0000256" key="2">
    <source>
        <dbReference type="ARBA" id="ARBA00023134"/>
    </source>
</evidence>
<dbReference type="GO" id="GO:0005525">
    <property type="term" value="F:GTP binding"/>
    <property type="evidence" value="ECO:0007669"/>
    <property type="project" value="UniProtKB-KW"/>
</dbReference>
<name>A0A8B6H337_MYTGA</name>
<keyword evidence="3" id="KW-0472">Membrane</keyword>
<comment type="caution">
    <text evidence="5">The sequence shown here is derived from an EMBL/GenBank/DDBJ whole genome shotgun (WGS) entry which is preliminary data.</text>
</comment>
<keyword evidence="5" id="KW-0251">Elongation factor</keyword>
<keyword evidence="3" id="KW-1133">Transmembrane helix</keyword>
<dbReference type="Proteomes" id="UP000596742">
    <property type="component" value="Unassembled WGS sequence"/>
</dbReference>
<evidence type="ECO:0000313" key="6">
    <source>
        <dbReference type="Proteomes" id="UP000596742"/>
    </source>
</evidence>
<evidence type="ECO:0000256" key="1">
    <source>
        <dbReference type="ARBA" id="ARBA00022741"/>
    </source>
</evidence>
<feature type="domain" description="Tr-type G" evidence="4">
    <location>
        <begin position="48"/>
        <end position="148"/>
    </location>
</feature>
<dbReference type="PRINTS" id="PR00315">
    <property type="entry name" value="ELONGATNFCT"/>
</dbReference>
<evidence type="ECO:0000313" key="5">
    <source>
        <dbReference type="EMBL" id="VDI73108.1"/>
    </source>
</evidence>
<reference evidence="5" key="1">
    <citation type="submission" date="2018-11" db="EMBL/GenBank/DDBJ databases">
        <authorList>
            <person name="Alioto T."/>
            <person name="Alioto T."/>
        </authorList>
    </citation>
    <scope>NUCLEOTIDE SEQUENCE</scope>
</reference>
<dbReference type="Gene3D" id="3.40.50.300">
    <property type="entry name" value="P-loop containing nucleotide triphosphate hydrolases"/>
    <property type="match status" value="1"/>
</dbReference>
<dbReference type="GO" id="GO:0003924">
    <property type="term" value="F:GTPase activity"/>
    <property type="evidence" value="ECO:0007669"/>
    <property type="project" value="InterPro"/>
</dbReference>
<keyword evidence="3" id="KW-0812">Transmembrane</keyword>
<evidence type="ECO:0000256" key="3">
    <source>
        <dbReference type="SAM" id="Phobius"/>
    </source>
</evidence>
<dbReference type="InterPro" id="IPR050100">
    <property type="entry name" value="TRAFAC_GTPase_members"/>
</dbReference>